<dbReference type="EC" id="2.4.99.24" evidence="4"/>
<dbReference type="CDD" id="cd03789">
    <property type="entry name" value="GT9_LPS_heptosyltransferase"/>
    <property type="match status" value="1"/>
</dbReference>
<evidence type="ECO:0000256" key="5">
    <source>
        <dbReference type="ARBA" id="ARBA00047503"/>
    </source>
</evidence>
<reference evidence="6 7" key="1">
    <citation type="submission" date="2019-08" db="EMBL/GenBank/DDBJ databases">
        <title>Parahaliea maris sp. nov., isolated from the surface seawater.</title>
        <authorList>
            <person name="Liu Y."/>
        </authorList>
    </citation>
    <scope>NUCLEOTIDE SEQUENCE [LARGE SCALE GENOMIC DNA]</scope>
    <source>
        <strain evidence="6 7">S2-26</strain>
    </source>
</reference>
<name>A0A5C8ZUT3_9GAMM</name>
<dbReference type="GO" id="GO:0009244">
    <property type="term" value="P:lipopolysaccharide core region biosynthetic process"/>
    <property type="evidence" value="ECO:0007669"/>
    <property type="project" value="TreeGrafter"/>
</dbReference>
<dbReference type="OrthoDB" id="9797795at2"/>
<comment type="catalytic activity">
    <reaction evidence="5">
        <text>an L-alpha-D-Hep-(1-&gt;5)-[alpha-Kdo-(2-&gt;4)]-alpha-Kdo-(2-&gt;6)-lipid A + ADP-L-glycero-beta-D-manno-heptose = an L-alpha-D-Hep-(1-&gt;3)-L-alpha-D-Hep-(1-&gt;5)-[alpha-Kdo-(2-&gt;4)]-alpha-Kdo-(2-&gt;6)-lipid A + ADP + H(+)</text>
        <dbReference type="Rhea" id="RHEA:74071"/>
        <dbReference type="ChEBI" id="CHEBI:15378"/>
        <dbReference type="ChEBI" id="CHEBI:61506"/>
        <dbReference type="ChEBI" id="CHEBI:193068"/>
        <dbReference type="ChEBI" id="CHEBI:193069"/>
        <dbReference type="ChEBI" id="CHEBI:456216"/>
        <dbReference type="EC" id="2.4.99.24"/>
    </reaction>
</comment>
<dbReference type="PANTHER" id="PTHR30160">
    <property type="entry name" value="TETRAACYLDISACCHARIDE 4'-KINASE-RELATED"/>
    <property type="match status" value="1"/>
</dbReference>
<evidence type="ECO:0000256" key="4">
    <source>
        <dbReference type="ARBA" id="ARBA00044042"/>
    </source>
</evidence>
<protein>
    <recommendedName>
        <fullName evidence="4">lipopolysaccharide heptosyltransferase II</fullName>
        <ecNumber evidence="4">2.4.99.24</ecNumber>
    </recommendedName>
</protein>
<dbReference type="Pfam" id="PF01075">
    <property type="entry name" value="Glyco_transf_9"/>
    <property type="match status" value="1"/>
</dbReference>
<sequence>MTASAQQILIVGPSWVGDMVMSQSLYRVLQDTRPGCAIDVLAPAWSEAILARMPEVRASLTLPLAHGELGLGKRWHLGRQLAGRHYDQAILLPNSLKSALLPMFAGIPLRTGWRGEMRFGLLNDIRLLKERELPLMVQRFVALGLDEGSALPADIPPPALVANAEGAAAAAARFGLDTGRPILALCPGAEFGSAKRWPEAHYGELARRYLERGWQVCLYGSGNDRPVTAAIRSAAGASADCFDLAGQTSLGEAVDLLSLSTAVVSNDSGLMHIAAALNRPTLAIYGATSPGFTPPLSSRSATVVSDIACAPCFQRECPLGHHRCMRDQLPHTVGARLDSLLESPACAS</sequence>
<dbReference type="InterPro" id="IPR011910">
    <property type="entry name" value="RfaF"/>
</dbReference>
<evidence type="ECO:0000256" key="3">
    <source>
        <dbReference type="ARBA" id="ARBA00043995"/>
    </source>
</evidence>
<dbReference type="Proteomes" id="UP000321933">
    <property type="component" value="Unassembled WGS sequence"/>
</dbReference>
<dbReference type="SUPFAM" id="SSF53756">
    <property type="entry name" value="UDP-Glycosyltransferase/glycogen phosphorylase"/>
    <property type="match status" value="1"/>
</dbReference>
<keyword evidence="2 6" id="KW-0808">Transferase</keyword>
<dbReference type="EMBL" id="VRYZ01000003">
    <property type="protein sequence ID" value="TXS92273.1"/>
    <property type="molecule type" value="Genomic_DNA"/>
</dbReference>
<evidence type="ECO:0000313" key="6">
    <source>
        <dbReference type="EMBL" id="TXS92273.1"/>
    </source>
</evidence>
<dbReference type="RefSeq" id="WP_148063650.1">
    <property type="nucleotide sequence ID" value="NZ_VRYZ01000003.1"/>
</dbReference>
<evidence type="ECO:0000256" key="2">
    <source>
        <dbReference type="ARBA" id="ARBA00022679"/>
    </source>
</evidence>
<keyword evidence="1" id="KW-0328">Glycosyltransferase</keyword>
<dbReference type="Gene3D" id="3.40.50.2000">
    <property type="entry name" value="Glycogen Phosphorylase B"/>
    <property type="match status" value="2"/>
</dbReference>
<dbReference type="InterPro" id="IPR002201">
    <property type="entry name" value="Glyco_trans_9"/>
</dbReference>
<dbReference type="InterPro" id="IPR051199">
    <property type="entry name" value="LPS_LOS_Heptosyltrfase"/>
</dbReference>
<dbReference type="AlphaFoldDB" id="A0A5C8ZUT3"/>
<evidence type="ECO:0000256" key="1">
    <source>
        <dbReference type="ARBA" id="ARBA00022676"/>
    </source>
</evidence>
<dbReference type="FunFam" id="3.40.50.2000:FF:000023">
    <property type="entry name" value="ADP-heptose--LPS heptosyltransferase II"/>
    <property type="match status" value="1"/>
</dbReference>
<accession>A0A5C8ZUT3</accession>
<dbReference type="GO" id="GO:0008713">
    <property type="term" value="F:ADP-heptose-lipopolysaccharide heptosyltransferase activity"/>
    <property type="evidence" value="ECO:0007669"/>
    <property type="project" value="UniProtKB-EC"/>
</dbReference>
<comment type="caution">
    <text evidence="6">The sequence shown here is derived from an EMBL/GenBank/DDBJ whole genome shotgun (WGS) entry which is preliminary data.</text>
</comment>
<dbReference type="NCBIfam" id="TIGR02195">
    <property type="entry name" value="heptsyl_trn_II"/>
    <property type="match status" value="1"/>
</dbReference>
<organism evidence="6 7">
    <name type="scientific">Parahaliea aestuarii</name>
    <dbReference type="NCBI Taxonomy" id="1852021"/>
    <lineage>
        <taxon>Bacteria</taxon>
        <taxon>Pseudomonadati</taxon>
        <taxon>Pseudomonadota</taxon>
        <taxon>Gammaproteobacteria</taxon>
        <taxon>Cellvibrionales</taxon>
        <taxon>Halieaceae</taxon>
        <taxon>Parahaliea</taxon>
    </lineage>
</organism>
<comment type="similarity">
    <text evidence="3">Belongs to the glycosyltransferase 9 family.</text>
</comment>
<dbReference type="GO" id="GO:0005829">
    <property type="term" value="C:cytosol"/>
    <property type="evidence" value="ECO:0007669"/>
    <property type="project" value="TreeGrafter"/>
</dbReference>
<evidence type="ECO:0000313" key="7">
    <source>
        <dbReference type="Proteomes" id="UP000321933"/>
    </source>
</evidence>
<gene>
    <name evidence="6" type="primary">waaF</name>
    <name evidence="6" type="ORF">FVW59_07555</name>
</gene>
<keyword evidence="7" id="KW-1185">Reference proteome</keyword>
<dbReference type="PANTHER" id="PTHR30160:SF7">
    <property type="entry name" value="ADP-HEPTOSE--LPS HEPTOSYLTRANSFERASE 2"/>
    <property type="match status" value="1"/>
</dbReference>
<proteinExistence type="inferred from homology"/>